<dbReference type="Proteomes" id="UP000298050">
    <property type="component" value="Unassembled WGS sequence"/>
</dbReference>
<proteinExistence type="predicted"/>
<dbReference type="EMBL" id="SRLE01000007">
    <property type="protein sequence ID" value="TGD73331.1"/>
    <property type="molecule type" value="Genomic_DNA"/>
</dbReference>
<organism evidence="2 3">
    <name type="scientific">Mangrovimicrobium sediminis</name>
    <dbReference type="NCBI Taxonomy" id="2562682"/>
    <lineage>
        <taxon>Bacteria</taxon>
        <taxon>Pseudomonadati</taxon>
        <taxon>Pseudomonadota</taxon>
        <taxon>Gammaproteobacteria</taxon>
        <taxon>Cellvibrionales</taxon>
        <taxon>Halieaceae</taxon>
        <taxon>Mangrovimicrobium</taxon>
    </lineage>
</organism>
<reference evidence="2 3" key="1">
    <citation type="submission" date="2019-04" db="EMBL/GenBank/DDBJ databases">
        <title>Taxonomy of novel Haliea sp. from mangrove soil of West Coast of India.</title>
        <authorList>
            <person name="Verma A."/>
            <person name="Kumar P."/>
            <person name="Krishnamurthi S."/>
        </authorList>
    </citation>
    <scope>NUCLEOTIDE SEQUENCE [LARGE SCALE GENOMIC DNA]</scope>
    <source>
        <strain evidence="2 3">SAOS-164</strain>
    </source>
</reference>
<keyword evidence="3" id="KW-1185">Reference proteome</keyword>
<comment type="caution">
    <text evidence="2">The sequence shown here is derived from an EMBL/GenBank/DDBJ whole genome shotgun (WGS) entry which is preliminary data.</text>
</comment>
<feature type="domain" description="Antitoxin Xre/MbcA/ParS-like toxin-binding" evidence="1">
    <location>
        <begin position="71"/>
        <end position="121"/>
    </location>
</feature>
<dbReference type="RefSeq" id="WP_135443397.1">
    <property type="nucleotide sequence ID" value="NZ_SRLE01000007.1"/>
</dbReference>
<dbReference type="InterPro" id="IPR024467">
    <property type="entry name" value="Xre/MbcA/ParS-like_toxin-bd"/>
</dbReference>
<evidence type="ECO:0000313" key="2">
    <source>
        <dbReference type="EMBL" id="TGD73331.1"/>
    </source>
</evidence>
<protein>
    <submittedName>
        <fullName evidence="2">DUF2384 domain-containing protein</fullName>
    </submittedName>
</protein>
<dbReference type="OrthoDB" id="565125at2"/>
<dbReference type="Pfam" id="PF09722">
    <property type="entry name" value="Xre_MbcA_ParS_C"/>
    <property type="match status" value="1"/>
</dbReference>
<sequence length="123" mass="13364">MQKALAETSDAELVTHALVEAGRELGLNLGQLARVIGVSDSSMKNYSRGAAAITAAKQQELSLGLVRVYRALFAILGGDSAQMQHWMHTPNRHFQEQAPAALVQSYQGLAELNVYLDAMRGRL</sequence>
<evidence type="ECO:0000313" key="3">
    <source>
        <dbReference type="Proteomes" id="UP000298050"/>
    </source>
</evidence>
<accession>A0A4Z0M1B3</accession>
<evidence type="ECO:0000259" key="1">
    <source>
        <dbReference type="Pfam" id="PF09722"/>
    </source>
</evidence>
<name>A0A4Z0M1B3_9GAMM</name>
<gene>
    <name evidence="2" type="ORF">E4634_09860</name>
</gene>
<dbReference type="AlphaFoldDB" id="A0A4Z0M1B3"/>